<proteinExistence type="predicted"/>
<dbReference type="GO" id="GO:0016491">
    <property type="term" value="F:oxidoreductase activity"/>
    <property type="evidence" value="ECO:0007669"/>
    <property type="project" value="UniProtKB-KW"/>
</dbReference>
<dbReference type="GO" id="GO:0005506">
    <property type="term" value="F:iron ion binding"/>
    <property type="evidence" value="ECO:0007669"/>
    <property type="project" value="InterPro"/>
</dbReference>
<dbReference type="SMART" id="SM01008">
    <property type="entry name" value="Ald_Xan_dh_C"/>
    <property type="match status" value="1"/>
</dbReference>
<evidence type="ECO:0000256" key="1">
    <source>
        <dbReference type="ARBA" id="ARBA00022505"/>
    </source>
</evidence>
<dbReference type="AlphaFoldDB" id="A0A1G9SRF9"/>
<sequence length="756" mass="80608">MTSPNETNEPSRRAVLKAGVAGLGATMVPFGAFEALGAEPAQAAGPVTAPPAAASRGGIGAALKRVEGPLKVRGAATYAFEWPVEKPAYLYPLLSTIASGRVTSVDTRAALAEPGVLGVLTHLNAPRLAWADEPEVALLQSDRVAYHGQIVGAVIADGIETARYAAGLVKLEYAAEPVDVDLRTDRDDLRKPQHAQGFGQLPGDLMNGAPADTSAGDFAAGLASAVHRVDATYTTPVQHHNPMEPHAAVATWTDDEITLYCGSQGVSTPQELLTRAFGLEAGRLRLISPYVGGAFGSKDFSALWGTLALMGARLVPGRPVKLSFTRQQMFTLVGHRPAAIQRVRLGADARGRLVAISHDAVQETAKAKQYAEQTVQASRSMYAAPNRRTSTRIALLDVPIPTIMRGPGEATGMFALESAMDELAEKMGLDPIELRLLNEPQTHPETGQPFSSRHLKQCFEEGARRFGWKNRARKPRTRRKDGWLIGTGVAAATYPSPRLPGSTAFARVDRDGRYTVRIAAADIGTGTWTTLAQIAAEALGVPQNRVTLQIGDSSYPRASSGGFSSGMNSWGTTVYEAARALHAAVDEHGGKVPPEGIEVTVGMPDDPRLRQYEFGSYGAQFAEVRVHEDTGEIRVPRLLGVFDVGRVINPVTARSQLLGGMTWGLSMTLHEETALDHRYGHFVNNDFGGYHIAANADVGSIEVHFLDVRDPHINPMGSKGAGEIGIIGTAAAIANGAYNATGVRVRDLPLTLDKFL</sequence>
<dbReference type="Pfam" id="PF01315">
    <property type="entry name" value="Ald_Xan_dh_C"/>
    <property type="match status" value="1"/>
</dbReference>
<keyword evidence="2" id="KW-0560">Oxidoreductase</keyword>
<dbReference type="PANTHER" id="PTHR11908:SF132">
    <property type="entry name" value="ALDEHYDE OXIDASE 1-RELATED"/>
    <property type="match status" value="1"/>
</dbReference>
<accession>A0A1G9SRF9</accession>
<dbReference type="Proteomes" id="UP000198683">
    <property type="component" value="Unassembled WGS sequence"/>
</dbReference>
<dbReference type="PROSITE" id="PS51318">
    <property type="entry name" value="TAT"/>
    <property type="match status" value="1"/>
</dbReference>
<dbReference type="Pfam" id="PF20256">
    <property type="entry name" value="MoCoBD_2"/>
    <property type="match status" value="2"/>
</dbReference>
<dbReference type="InterPro" id="IPR016208">
    <property type="entry name" value="Ald_Oxase/xanthine_DH-like"/>
</dbReference>
<keyword evidence="1" id="KW-0500">Molybdenum</keyword>
<dbReference type="InterPro" id="IPR006311">
    <property type="entry name" value="TAT_signal"/>
</dbReference>
<reference evidence="4 5" key="1">
    <citation type="submission" date="2016-10" db="EMBL/GenBank/DDBJ databases">
        <authorList>
            <person name="de Groot N.N."/>
        </authorList>
    </citation>
    <scope>NUCLEOTIDE SEQUENCE [LARGE SCALE GENOMIC DNA]</scope>
    <source>
        <strain evidence="4 5">CGMCC 4.5681</strain>
    </source>
</reference>
<evidence type="ECO:0000313" key="4">
    <source>
        <dbReference type="EMBL" id="SDM38049.1"/>
    </source>
</evidence>
<keyword evidence="5" id="KW-1185">Reference proteome</keyword>
<feature type="domain" description="Aldehyde oxidase/xanthine dehydrogenase a/b hammerhead" evidence="3">
    <location>
        <begin position="73"/>
        <end position="177"/>
    </location>
</feature>
<evidence type="ECO:0000259" key="3">
    <source>
        <dbReference type="SMART" id="SM01008"/>
    </source>
</evidence>
<dbReference type="InterPro" id="IPR008274">
    <property type="entry name" value="AldOxase/xan_DH_MoCoBD1"/>
</dbReference>
<name>A0A1G9SRF9_9ACTN</name>
<dbReference type="Pfam" id="PF02738">
    <property type="entry name" value="MoCoBD_1"/>
    <property type="match status" value="1"/>
</dbReference>
<gene>
    <name evidence="4" type="ORF">SAMN05421874_1653</name>
</gene>
<protein>
    <submittedName>
        <fullName evidence="4">Xanthine dehydrogenase YagR molybdenum-binding subunit</fullName>
    </submittedName>
</protein>
<dbReference type="InterPro" id="IPR000674">
    <property type="entry name" value="Ald_Oxase/Xan_DH_a/b"/>
</dbReference>
<dbReference type="Gene3D" id="3.30.365.10">
    <property type="entry name" value="Aldehyde oxidase/xanthine dehydrogenase, molybdopterin binding domain"/>
    <property type="match status" value="4"/>
</dbReference>
<dbReference type="RefSeq" id="WP_245741012.1">
    <property type="nucleotide sequence ID" value="NZ_FNFB01000065.1"/>
</dbReference>
<dbReference type="SUPFAM" id="SSF56003">
    <property type="entry name" value="Molybdenum cofactor-binding domain"/>
    <property type="match status" value="1"/>
</dbReference>
<dbReference type="STRING" id="683260.SAMN05421874_1653"/>
<organism evidence="4 5">
    <name type="scientific">Nonomuraea maritima</name>
    <dbReference type="NCBI Taxonomy" id="683260"/>
    <lineage>
        <taxon>Bacteria</taxon>
        <taxon>Bacillati</taxon>
        <taxon>Actinomycetota</taxon>
        <taxon>Actinomycetes</taxon>
        <taxon>Streptosporangiales</taxon>
        <taxon>Streptosporangiaceae</taxon>
        <taxon>Nonomuraea</taxon>
    </lineage>
</organism>
<dbReference type="PANTHER" id="PTHR11908">
    <property type="entry name" value="XANTHINE DEHYDROGENASE"/>
    <property type="match status" value="1"/>
</dbReference>
<dbReference type="EMBL" id="FNFB01000065">
    <property type="protein sequence ID" value="SDM38049.1"/>
    <property type="molecule type" value="Genomic_DNA"/>
</dbReference>
<dbReference type="SUPFAM" id="SSF54665">
    <property type="entry name" value="CO dehydrogenase molybdoprotein N-domain-like"/>
    <property type="match status" value="1"/>
</dbReference>
<dbReference type="Gene3D" id="3.90.1170.50">
    <property type="entry name" value="Aldehyde oxidase/xanthine dehydrogenase, a/b hammerhead"/>
    <property type="match status" value="1"/>
</dbReference>
<dbReference type="InterPro" id="IPR036856">
    <property type="entry name" value="Ald_Oxase/Xan_DH_a/b_sf"/>
</dbReference>
<dbReference type="InterPro" id="IPR037165">
    <property type="entry name" value="AldOxase/xan_DH_Mopterin-bd_sf"/>
</dbReference>
<dbReference type="InterPro" id="IPR046867">
    <property type="entry name" value="AldOxase/xan_DH_MoCoBD2"/>
</dbReference>
<evidence type="ECO:0000313" key="5">
    <source>
        <dbReference type="Proteomes" id="UP000198683"/>
    </source>
</evidence>
<evidence type="ECO:0000256" key="2">
    <source>
        <dbReference type="ARBA" id="ARBA00023002"/>
    </source>
</evidence>